<keyword evidence="2" id="KW-1185">Reference proteome</keyword>
<protein>
    <submittedName>
        <fullName evidence="1">Uncharacterized protein</fullName>
    </submittedName>
</protein>
<gene>
    <name evidence="1" type="ORF">GA0070563_1113</name>
</gene>
<name>A0A1C5A245_9ACTN</name>
<evidence type="ECO:0000313" key="2">
    <source>
        <dbReference type="Proteomes" id="UP000183585"/>
    </source>
</evidence>
<dbReference type="Pfam" id="PF19881">
    <property type="entry name" value="DUF6354"/>
    <property type="match status" value="1"/>
</dbReference>
<dbReference type="Proteomes" id="UP000183585">
    <property type="component" value="Unassembled WGS sequence"/>
</dbReference>
<accession>A0A1C5A245</accession>
<dbReference type="EMBL" id="FMCT01000011">
    <property type="protein sequence ID" value="SCF39292.1"/>
    <property type="molecule type" value="Genomic_DNA"/>
</dbReference>
<evidence type="ECO:0000313" key="1">
    <source>
        <dbReference type="EMBL" id="SCF39292.1"/>
    </source>
</evidence>
<dbReference type="AlphaFoldDB" id="A0A1C5A245"/>
<proteinExistence type="predicted"/>
<organism evidence="1 2">
    <name type="scientific">Micromonospora carbonacea</name>
    <dbReference type="NCBI Taxonomy" id="47853"/>
    <lineage>
        <taxon>Bacteria</taxon>
        <taxon>Bacillati</taxon>
        <taxon>Actinomycetota</taxon>
        <taxon>Actinomycetes</taxon>
        <taxon>Micromonosporales</taxon>
        <taxon>Micromonosporaceae</taxon>
        <taxon>Micromonospora</taxon>
    </lineage>
</organism>
<dbReference type="InterPro" id="IPR045934">
    <property type="entry name" value="DUF6354"/>
</dbReference>
<reference evidence="2" key="1">
    <citation type="submission" date="2016-06" db="EMBL/GenBank/DDBJ databases">
        <authorList>
            <person name="Varghese N."/>
            <person name="Submissions Spin"/>
        </authorList>
    </citation>
    <scope>NUCLEOTIDE SEQUENCE [LARGE SCALE GENOMIC DNA]</scope>
    <source>
        <strain evidence="2">DSM 43168</strain>
    </source>
</reference>
<sequence length="92" mass="10402">MTEQGSPTVRPGQIWEDNDYRAKGRTLRVDAVDDTHAECTVLTDRTTATYRHPGGYVHQLGSTATVGRKTRIARRRFRPTSTGYRLVQDVQP</sequence>
<dbReference type="RefSeq" id="WP_176734959.1">
    <property type="nucleotide sequence ID" value="NZ_FMCT01000011.1"/>
</dbReference>